<dbReference type="AlphaFoldDB" id="A0A0T7EXF3"/>
<reference evidence="5" key="3">
    <citation type="submission" date="2017-12" db="EMBL/GenBank/DDBJ databases">
        <authorList>
            <person name="Pipes S.E."/>
            <person name="Lovell C.R."/>
        </authorList>
    </citation>
    <scope>NUCLEOTIDE SEQUENCE</scope>
    <source>
        <strain evidence="5">JBS-8-11-1</strain>
    </source>
</reference>
<dbReference type="Proteomes" id="UP000237665">
    <property type="component" value="Chromosome 1"/>
</dbReference>
<proteinExistence type="inferred from homology"/>
<evidence type="ECO:0000256" key="2">
    <source>
        <dbReference type="PIRNR" id="PIRNR006221"/>
    </source>
</evidence>
<dbReference type="EMBL" id="PKPZ01000016">
    <property type="protein sequence ID" value="RPB36292.1"/>
    <property type="molecule type" value="Genomic_DNA"/>
</dbReference>
<dbReference type="InterPro" id="IPR016477">
    <property type="entry name" value="Fructo-/Ketosamine-3-kinase"/>
</dbReference>
<evidence type="ECO:0000313" key="5">
    <source>
        <dbReference type="EMBL" id="RPB36292.1"/>
    </source>
</evidence>
<dbReference type="GeneID" id="45027729"/>
<dbReference type="Gene3D" id="3.30.200.20">
    <property type="entry name" value="Phosphorylase Kinase, domain 1"/>
    <property type="match status" value="1"/>
</dbReference>
<evidence type="ECO:0000313" key="6">
    <source>
        <dbReference type="Proteomes" id="UP000237665"/>
    </source>
</evidence>
<dbReference type="KEGG" id="vdb:AL552_16335"/>
<evidence type="ECO:0000256" key="1">
    <source>
        <dbReference type="ARBA" id="ARBA00009460"/>
    </source>
</evidence>
<protein>
    <submittedName>
        <fullName evidence="4">Fructosamine kinase family protein</fullName>
    </submittedName>
</protein>
<gene>
    <name evidence="3" type="ORF">AL468_02410</name>
    <name evidence="5" type="ORF">CYQ91_18820</name>
    <name evidence="4" type="ORF">JOS67_07845</name>
</gene>
<dbReference type="InterPro" id="IPR011009">
    <property type="entry name" value="Kinase-like_dom_sf"/>
</dbReference>
<dbReference type="EMBL" id="CP069195">
    <property type="protein sequence ID" value="QRG84205.1"/>
    <property type="molecule type" value="Genomic_DNA"/>
</dbReference>
<evidence type="ECO:0000313" key="4">
    <source>
        <dbReference type="EMBL" id="QRG84205.1"/>
    </source>
</evidence>
<dbReference type="PIRSF" id="PIRSF006221">
    <property type="entry name" value="Ketosamine-3-kinase"/>
    <property type="match status" value="1"/>
</dbReference>
<sequence length="288" mass="33150">MWQAISQQLSDTLLFEYQITEKVRLSGGDISESYMINDGEQRYFVKINDREFLSKFEVEAESLHLLRETSTLFVPEVVLVGKTKNASFLILNYLPTKPLEDGPNSFKLGQQLAHLHQWGEQKEFGFDTDNYLGSTLQPNKWHKKWCVFFAEQRIGWQLQLLKEKGVTLVDIDDFIDVVKQLLANHAPEPSLLHGDLWNGNAALTACGPICYDPACYWGDRECDIAMTELFGGFQPEFYQGYESVMPLSAGYQERKDIYNLYHVLNHCNLFGGHYLEQAQQVINKIISY</sequence>
<evidence type="ECO:0000313" key="7">
    <source>
        <dbReference type="Proteomes" id="UP000283878"/>
    </source>
</evidence>
<dbReference type="EMBL" id="CP014134">
    <property type="protein sequence ID" value="AVH26131.1"/>
    <property type="molecule type" value="Genomic_DNA"/>
</dbReference>
<reference evidence="5 7" key="4">
    <citation type="journal article" date="2018" name="AMB Express">
        <title>Occurrence and significance of pathogenicity and fitness islands in environmental vibrios.</title>
        <authorList>
            <person name="Klein S."/>
            <person name="Pipes S."/>
            <person name="Lovell C.R."/>
        </authorList>
    </citation>
    <scope>NUCLEOTIDE SEQUENCE [LARGE SCALE GENOMIC DNA]</scope>
    <source>
        <strain evidence="5 7">JBS-8-11-1</strain>
    </source>
</reference>
<dbReference type="Pfam" id="PF03881">
    <property type="entry name" value="Fructosamin_kin"/>
    <property type="match status" value="1"/>
</dbReference>
<keyword evidence="2 4" id="KW-0418">Kinase</keyword>
<name>A0A0T7EXF3_9VIBR</name>
<keyword evidence="6" id="KW-1185">Reference proteome</keyword>
<dbReference type="PANTHER" id="PTHR12149:SF8">
    <property type="entry name" value="PROTEIN-RIBULOSAMINE 3-KINASE"/>
    <property type="match status" value="1"/>
</dbReference>
<dbReference type="PANTHER" id="PTHR12149">
    <property type="entry name" value="FRUCTOSAMINE 3 KINASE-RELATED PROTEIN"/>
    <property type="match status" value="1"/>
</dbReference>
<organism evidence="4 8">
    <name type="scientific">Vibrio diabolicus</name>
    <dbReference type="NCBI Taxonomy" id="50719"/>
    <lineage>
        <taxon>Bacteria</taxon>
        <taxon>Pseudomonadati</taxon>
        <taxon>Pseudomonadota</taxon>
        <taxon>Gammaproteobacteria</taxon>
        <taxon>Vibrionales</taxon>
        <taxon>Vibrionaceae</taxon>
        <taxon>Vibrio</taxon>
        <taxon>Vibrio diabolicus subgroup</taxon>
    </lineage>
</organism>
<reference evidence="4 8" key="5">
    <citation type="submission" date="2021-01" db="EMBL/GenBank/DDBJ databases">
        <title>Characterization of a novel blaVMB-2- harboring plasmid in Vibrio diabolicus.</title>
        <authorList>
            <person name="Liu M."/>
        </authorList>
    </citation>
    <scope>NUCLEOTIDE SEQUENCE [LARGE SCALE GENOMIC DNA]</scope>
    <source>
        <strain evidence="4 8">SLV18</strain>
    </source>
</reference>
<reference evidence="6" key="2">
    <citation type="submission" date="2017-12" db="EMBL/GenBank/DDBJ databases">
        <title>FDA dAtabase for Regulatory Grade micrObial Sequences (FDA-ARGOS): Supporting development and validation of Infectious Disease Dx tests.</title>
        <authorList>
            <person name="Hoffmann M."/>
            <person name="Allard M."/>
            <person name="Evans P."/>
            <person name="Brown E."/>
            <person name="Tallon L.J."/>
            <person name="Sadzewicz L."/>
            <person name="Sengamalay N."/>
            <person name="Ott S."/>
            <person name="Godinez A."/>
            <person name="Nagaraj S."/>
            <person name="Vavikolanu K."/>
            <person name="Aluvathingal J."/>
            <person name="Nadendla S."/>
            <person name="Hobson J."/>
            <person name="Sichtig H."/>
        </authorList>
    </citation>
    <scope>NUCLEOTIDE SEQUENCE [LARGE SCALE GENOMIC DNA]</scope>
    <source>
        <strain evidence="6">LMG 3418</strain>
    </source>
</reference>
<keyword evidence="2" id="KW-0808">Transferase</keyword>
<accession>A0A0T7EXF3</accession>
<dbReference type="Gene3D" id="3.90.1200.10">
    <property type="match status" value="1"/>
</dbReference>
<reference evidence="3" key="1">
    <citation type="submission" date="2017-12" db="EMBL/GenBank/DDBJ databases">
        <title>FDA dAtabase for Regulatory Grade micrObial Sequences (FDA-ARGOS): Supporting development and validation of Infectious Disease Dx tests.</title>
        <authorList>
            <person name="Hoffmann M."/>
            <person name="Allard M."/>
            <person name="Evans P."/>
            <person name="Brown E."/>
            <person name="Tallon L."/>
            <person name="Sadzewicz L."/>
            <person name="Sengamalay N."/>
            <person name="Ott S."/>
            <person name="Godinez A."/>
            <person name="Nagaraj S."/>
            <person name="Vavikolanu K."/>
            <person name="Aluvathingal J."/>
            <person name="Nadendla S."/>
            <person name="Sichtig H."/>
        </authorList>
    </citation>
    <scope>NUCLEOTIDE SEQUENCE</scope>
    <source>
        <strain evidence="3">LMG 3418</strain>
    </source>
</reference>
<dbReference type="Proteomes" id="UP000596337">
    <property type="component" value="Chromosome 1"/>
</dbReference>
<evidence type="ECO:0000313" key="3">
    <source>
        <dbReference type="EMBL" id="AVH26131.1"/>
    </source>
</evidence>
<dbReference type="RefSeq" id="WP_005396217.1">
    <property type="nucleotide sequence ID" value="NZ_CAJDZP010000004.1"/>
</dbReference>
<dbReference type="SUPFAM" id="SSF56112">
    <property type="entry name" value="Protein kinase-like (PK-like)"/>
    <property type="match status" value="1"/>
</dbReference>
<comment type="similarity">
    <text evidence="1 2">Belongs to the fructosamine kinase family.</text>
</comment>
<evidence type="ECO:0000313" key="8">
    <source>
        <dbReference type="Proteomes" id="UP000596337"/>
    </source>
</evidence>
<dbReference type="GO" id="GO:0016301">
    <property type="term" value="F:kinase activity"/>
    <property type="evidence" value="ECO:0007669"/>
    <property type="project" value="UniProtKB-UniRule"/>
</dbReference>
<dbReference type="Proteomes" id="UP000283878">
    <property type="component" value="Unassembled WGS sequence"/>
</dbReference>